<evidence type="ECO:0000256" key="5">
    <source>
        <dbReference type="HAMAP-Rule" id="MF_03001"/>
    </source>
</evidence>
<dbReference type="GO" id="GO:0003723">
    <property type="term" value="F:RNA binding"/>
    <property type="evidence" value="ECO:0007669"/>
    <property type="project" value="UniProtKB-UniRule"/>
</dbReference>
<evidence type="ECO:0000256" key="3">
    <source>
        <dbReference type="ARBA" id="ARBA00022884"/>
    </source>
</evidence>
<comment type="subcellular location">
    <subcellularLocation>
        <location evidence="5">Cytoplasm</location>
    </subcellularLocation>
</comment>
<dbReference type="InterPro" id="IPR012677">
    <property type="entry name" value="Nucleotide-bd_a/b_plait_sf"/>
</dbReference>
<dbReference type="Pfam" id="PF00400">
    <property type="entry name" value="WD40"/>
    <property type="match status" value="1"/>
</dbReference>
<comment type="function">
    <text evidence="5">RNA-binding component of the eukaryotic translation initiation factor 3 (eIF-3) complex, which is involved in protein synthesis of a specialized repertoire of mRNAs and, together with other initiation factors, stimulates binding of mRNA and methionyl-tRNAi to the 40S ribosome. The eIF-3 complex specifically targets and initiates translation of a subset of mRNAs involved in cell proliferation.</text>
</comment>
<name>A0A0G4HRS4_9ALVE</name>
<dbReference type="AlphaFoldDB" id="A0A0G4HRS4"/>
<feature type="region of interest" description="Disordered" evidence="6">
    <location>
        <begin position="350"/>
        <end position="378"/>
    </location>
</feature>
<feature type="domain" description="Translation initiation factor beta propellor-like" evidence="7">
    <location>
        <begin position="399"/>
        <end position="615"/>
    </location>
</feature>
<evidence type="ECO:0000256" key="1">
    <source>
        <dbReference type="ARBA" id="ARBA00022490"/>
    </source>
</evidence>
<dbReference type="GO" id="GO:0003743">
    <property type="term" value="F:translation initiation factor activity"/>
    <property type="evidence" value="ECO:0007669"/>
    <property type="project" value="UniProtKB-UniRule"/>
</dbReference>
<dbReference type="SUPFAM" id="SSF82171">
    <property type="entry name" value="DPP6 N-terminal domain-like"/>
    <property type="match status" value="1"/>
</dbReference>
<gene>
    <name evidence="8" type="ORF">Cvel_8148</name>
</gene>
<feature type="compositionally biased region" description="Basic and acidic residues" evidence="6">
    <location>
        <begin position="354"/>
        <end position="367"/>
    </location>
</feature>
<dbReference type="GO" id="GO:0001732">
    <property type="term" value="P:formation of cytoplasmic translation initiation complex"/>
    <property type="evidence" value="ECO:0007669"/>
    <property type="project" value="UniProtKB-UniRule"/>
</dbReference>
<dbReference type="PhylomeDB" id="A0A0G4HRS4"/>
<dbReference type="Pfam" id="PF08662">
    <property type="entry name" value="eIF2A"/>
    <property type="match status" value="1"/>
</dbReference>
<accession>A0A0G4HRS4</accession>
<dbReference type="GO" id="GO:0033290">
    <property type="term" value="C:eukaryotic 48S preinitiation complex"/>
    <property type="evidence" value="ECO:0007669"/>
    <property type="project" value="UniProtKB-UniRule"/>
</dbReference>
<evidence type="ECO:0000313" key="8">
    <source>
        <dbReference type="EMBL" id="CEM47033.1"/>
    </source>
</evidence>
<dbReference type="HAMAP" id="MF_03001">
    <property type="entry name" value="eIF3b"/>
    <property type="match status" value="1"/>
</dbReference>
<dbReference type="EMBL" id="CDMZ01003619">
    <property type="protein sequence ID" value="CEM47033.1"/>
    <property type="molecule type" value="Genomic_DNA"/>
</dbReference>
<organism evidence="8">
    <name type="scientific">Chromera velia CCMP2878</name>
    <dbReference type="NCBI Taxonomy" id="1169474"/>
    <lineage>
        <taxon>Eukaryota</taxon>
        <taxon>Sar</taxon>
        <taxon>Alveolata</taxon>
        <taxon>Colpodellida</taxon>
        <taxon>Chromeraceae</taxon>
        <taxon>Chromera</taxon>
    </lineage>
</organism>
<keyword evidence="4 5" id="KW-0648">Protein biosynthesis</keyword>
<sequence length="722" mass="81670">MPSGDEDLLEYMSDTEEDLASIEAPIELDTSFPKTVLFTGLPKVGQDRHEKLMNVLKKMTSEFGAPKIEMPFDTKNKDETAGVAFLTFNEVKQARDCQGEFVEKKLDAKHTIKAISVEDFTKLMAKSDTYTPPAKGNFFTREKFRWWLEDERCREQFVIRYSDMTEVFWNDPVSRAPVLVYNGERERASGAKVWSHGRVEWSASGSYLVTFHKQGIALWAGPDFQKVTKFEHSLVSAVCFSPDEEYLCSWDGVSAKDGGQVFVWNVRTGKKLTAFPTPSVNPRSDKAPPVLWSPDSKYLARCSTDEVVILSASSEFAPLKDTGGSRVRLKFEGLASVSWSPTDSILAVWQPERMPPKDPKKEKEGEKSTPGAGPAGQTAEMPARVTVLQIPTRKDLATKTIYNARDARILWHARGDFLAVNVTTVSKSGKSSSNQSLIFRMRQMSKGSVPVEAFPLDFKEASLRAFAWEKSGTRFAVLTENEITHSKKVHFFHVAKDAVEPLDPMDVPSPINTIEWAPGGTYFLLASKGPDGSLMFCSLDEKGKLEILHKDEHFMLNEIIWDPSSRFVATCTTIPMITGGAGNAAALRYGSESGYSVWSFQGRLQYKAQKEKLYSFQWRSHPSPLLSAEKLSEIRTNLKTYSRKFDRVDEELRQKSIRAFEESRKKEMDAFTSAVAAIRKWKSEHKKNAQWEKDLKDWHDSQDFVMREEVHEELIDQEETVI</sequence>
<comment type="similarity">
    <text evidence="5">Belongs to the eIF-3 subunit B family.</text>
</comment>
<protein>
    <recommendedName>
        <fullName evidence="5">Eukaryotic translation initiation factor 3 subunit B</fullName>
        <shortName evidence="5">eIF3b</shortName>
    </recommendedName>
    <alternativeName>
        <fullName evidence="5">Eukaryotic translation initiation factor 3 subunit 9</fullName>
    </alternativeName>
</protein>
<dbReference type="GO" id="GO:0031369">
    <property type="term" value="F:translation initiation factor binding"/>
    <property type="evidence" value="ECO:0007669"/>
    <property type="project" value="InterPro"/>
</dbReference>
<comment type="subunit">
    <text evidence="5">Component of the eukaryotic translation initiation factor 3 (eIF-3) complex.</text>
</comment>
<dbReference type="InterPro" id="IPR001680">
    <property type="entry name" value="WD40_rpt"/>
</dbReference>
<proteinExistence type="inferred from homology"/>
<dbReference type="PANTHER" id="PTHR14068:SF0">
    <property type="entry name" value="EUKARYOTIC TRANSLATION INITIATION FACTOR 3 SUBUNIT B"/>
    <property type="match status" value="1"/>
</dbReference>
<evidence type="ECO:0000259" key="7">
    <source>
        <dbReference type="Pfam" id="PF08662"/>
    </source>
</evidence>
<evidence type="ECO:0000256" key="2">
    <source>
        <dbReference type="ARBA" id="ARBA00022540"/>
    </source>
</evidence>
<dbReference type="Gene3D" id="3.30.70.330">
    <property type="match status" value="1"/>
</dbReference>
<dbReference type="GO" id="GO:0016282">
    <property type="term" value="C:eukaryotic 43S preinitiation complex"/>
    <property type="evidence" value="ECO:0007669"/>
    <property type="project" value="UniProtKB-UniRule"/>
</dbReference>
<keyword evidence="2 5" id="KW-0396">Initiation factor</keyword>
<dbReference type="InterPro" id="IPR011400">
    <property type="entry name" value="EIF3B"/>
</dbReference>
<keyword evidence="3 5" id="KW-0694">RNA-binding</keyword>
<dbReference type="PANTHER" id="PTHR14068">
    <property type="entry name" value="EUKARYOTIC TRANSLATION INITIATION FACTOR 3 EIF3 -RELATED"/>
    <property type="match status" value="1"/>
</dbReference>
<dbReference type="VEuPathDB" id="CryptoDB:Cvel_8148"/>
<evidence type="ECO:0000256" key="6">
    <source>
        <dbReference type="SAM" id="MobiDB-lite"/>
    </source>
</evidence>
<dbReference type="InterPro" id="IPR013979">
    <property type="entry name" value="TIF_beta_prop-like"/>
</dbReference>
<evidence type="ECO:0000256" key="4">
    <source>
        <dbReference type="ARBA" id="ARBA00022917"/>
    </source>
</evidence>
<dbReference type="GO" id="GO:0005852">
    <property type="term" value="C:eukaryotic translation initiation factor 3 complex"/>
    <property type="evidence" value="ECO:0007669"/>
    <property type="project" value="UniProtKB-UniRule"/>
</dbReference>
<dbReference type="Gene3D" id="2.130.10.10">
    <property type="entry name" value="YVTN repeat-like/Quinoprotein amine dehydrogenase"/>
    <property type="match status" value="2"/>
</dbReference>
<keyword evidence="1 5" id="KW-0963">Cytoplasm</keyword>
<reference evidence="8" key="1">
    <citation type="submission" date="2014-11" db="EMBL/GenBank/DDBJ databases">
        <authorList>
            <person name="Otto D Thomas"/>
            <person name="Naeem Raeece"/>
        </authorList>
    </citation>
    <scope>NUCLEOTIDE SEQUENCE</scope>
</reference>
<dbReference type="InterPro" id="IPR015943">
    <property type="entry name" value="WD40/YVTN_repeat-like_dom_sf"/>
</dbReference>